<evidence type="ECO:0000256" key="14">
    <source>
        <dbReference type="SAM" id="SignalP"/>
    </source>
</evidence>
<dbReference type="PANTHER" id="PTHR24416">
    <property type="entry name" value="TYROSINE-PROTEIN KINASE RECEPTOR"/>
    <property type="match status" value="1"/>
</dbReference>
<dbReference type="PROSITE" id="PS00107">
    <property type="entry name" value="PROTEIN_KINASE_ATP"/>
    <property type="match status" value="1"/>
</dbReference>
<evidence type="ECO:0008006" key="21">
    <source>
        <dbReference type="Google" id="ProtNLM"/>
    </source>
</evidence>
<dbReference type="GO" id="GO:0043235">
    <property type="term" value="C:receptor complex"/>
    <property type="evidence" value="ECO:0007669"/>
    <property type="project" value="TreeGrafter"/>
</dbReference>
<keyword evidence="4 13" id="KW-0472">Membrane</keyword>
<dbReference type="GO" id="GO:0046872">
    <property type="term" value="F:metal ion binding"/>
    <property type="evidence" value="ECO:0007669"/>
    <property type="project" value="UniProtKB-KW"/>
</dbReference>
<dbReference type="SMART" id="SM00409">
    <property type="entry name" value="IG"/>
    <property type="match status" value="2"/>
</dbReference>
<feature type="binding site" evidence="10">
    <location>
        <position position="1146"/>
    </location>
    <ligand>
        <name>Mg(2+)</name>
        <dbReference type="ChEBI" id="CHEBI:18420"/>
    </ligand>
</feature>
<keyword evidence="14" id="KW-0732">Signal</keyword>
<feature type="domain" description="Protein kinase" evidence="15">
    <location>
        <begin position="942"/>
        <end position="1315"/>
    </location>
</feature>
<evidence type="ECO:0000313" key="19">
    <source>
        <dbReference type="Proteomes" id="UP000663854"/>
    </source>
</evidence>
<feature type="domain" description="Ig-like" evidence="16">
    <location>
        <begin position="270"/>
        <end position="372"/>
    </location>
</feature>
<feature type="binding site" evidence="9">
    <location>
        <position position="1145"/>
    </location>
    <ligand>
        <name>ATP</name>
        <dbReference type="ChEBI" id="CHEBI:30616"/>
    </ligand>
</feature>
<organism evidence="17 19">
    <name type="scientific">Rotaria sordida</name>
    <dbReference type="NCBI Taxonomy" id="392033"/>
    <lineage>
        <taxon>Eukaryota</taxon>
        <taxon>Metazoa</taxon>
        <taxon>Spiralia</taxon>
        <taxon>Gnathifera</taxon>
        <taxon>Rotifera</taxon>
        <taxon>Eurotatoria</taxon>
        <taxon>Bdelloidea</taxon>
        <taxon>Philodinida</taxon>
        <taxon>Philodinidae</taxon>
        <taxon>Rotaria</taxon>
    </lineage>
</organism>
<sequence>MLRILLIIIYLSYYQTESVQIEYPANQHIVERIRTDINSIDPIFRYYIIPREIQFHADALKDRLPFFLKCKGSKNSINFTVPTTAIDHLSLNMNYDSYTITATLRRNQLRPELVGRYTCLEIINDKRSETSAHVFIQDGTSVFTKTLYPKVFQHTGIHFFNLPCQATSWYPRMSCPMSTDSRRCKLRECNSKERQVNELKCNTPICDGQDICIPVYYTPSDLQSSKVFFDPQIGFALENPTIPKTLTEFICKSDYAPSQISKIPFDSFDPDYVQIHQSSLNIVPDEILRLSCEIQYGTKVGRKIPNIFWFEDIHNLNLIANETEKPSFNVFTQIYSRNSSITLRGFKPNQTYRFYCVRVSEQGVYSRSVDITCVDKPSLDLEITSPVSDTPDEVSYGSHSSYEISIFTVPRSKILIEITRNGLSLANDKRFELKLASDNENQYYEYTLTIYNITFEDETDIKITAKSSASEKTKIIKPNVTGNPVGQFSFISNDIPRIIPWRDEYEKNKLNIYSYGIYERESYRIVCTVRHRADIARPLNVFIHDIQCSIENCLSDIIDRTCKSSSNPRLLLTKANRINNFQTEFVSIESQIIDNPSIGHQYICCYEQNGLIMLAKSLTALARNRNMFTVRKPEFSLVTGDTLTYRCESHDLIYDDLRIIYDDGLFTYKRNRFDAEWRSLETNQPKQTDIKWLTPTSEHIRDTIIEVETSPLRKIGKNGFLQCMASSKRPDVVPNINDTYIIHVDDPVPLRFKNNLQTVEKIERKAGTNVEFDCLYDGRPQPKIKWLKGKLPLSNDDSTLQIRDNNGSIHITRVQASDTGYYTCELTNGRDSSLRRSFDLRVKTPYLHSRFRRFIAIFIILSACLILILLILLIILAVKYFKMKKIVDTSIFHAQQPDEPEDKSQPPMTQLTRIRLPDNFASTQQVRTLLGYVNGDITPVVKDDFKELGHGQYGIVYQVRLPEVGLVAAKLLPESIRNIERRRDKRKKGDDSEESQEMISKKHELQKKKAAEMLIDEIKVMYKAGKHVNIVSLLKVAYPETKFKYLITGGLIRDEDSFYLMELCSNGSLESMVKRFLQPSSNISNKKLSLYEALAKQNGPGMTITQAHDSCILTDDDLILAAYQVACGVDYLNRKQIAHCDIAARNVLVSARFIMKICDFGLATWTTYKNYREQLAQNDSVQLQKKNNELATHNLTPELARAILRASTPDERILLNKSSIKSDVWSFGIFLWTLFLKCRIRPFNKLLEEMENKSDGETFFHRLARVVSEGRVLKYLDYQPEIPRKIYAIIRECLVDENRRPEMIRIRALLCHSKMLSKQAFEYYRTEYNRYQEENATDENVFLFGDDQGVSELPSFDDDNNIPFNSSHNDDVTYRSTSTNDYYPTASDNTSHTYLSQSDKDYAEQRNDSYLTPIKPNTNNQQRTIAANLSDKLIPLNQPNKNTPTPSTTESNIPHVIPKNRAPFRPPPPIPSSKRSGEGGDSYV</sequence>
<evidence type="ECO:0000256" key="3">
    <source>
        <dbReference type="ARBA" id="ARBA00022989"/>
    </source>
</evidence>
<evidence type="ECO:0000259" key="15">
    <source>
        <dbReference type="PROSITE" id="PS50011"/>
    </source>
</evidence>
<feature type="region of interest" description="Disordered" evidence="12">
    <location>
        <begin position="982"/>
        <end position="1004"/>
    </location>
</feature>
<protein>
    <recommendedName>
        <fullName evidence="21">Receptor protein-tyrosine kinase</fullName>
    </recommendedName>
</protein>
<evidence type="ECO:0000256" key="6">
    <source>
        <dbReference type="ARBA" id="ARBA00023180"/>
    </source>
</evidence>
<feature type="binding site" evidence="10">
    <location>
        <position position="1159"/>
    </location>
    <ligand>
        <name>Mg(2+)</name>
        <dbReference type="ChEBI" id="CHEBI:18420"/>
    </ligand>
</feature>
<evidence type="ECO:0000256" key="12">
    <source>
        <dbReference type="SAM" id="MobiDB-lite"/>
    </source>
</evidence>
<proteinExistence type="predicted"/>
<evidence type="ECO:0000256" key="9">
    <source>
        <dbReference type="PIRSR" id="PIRSR000615-2"/>
    </source>
</evidence>
<dbReference type="GO" id="GO:0004714">
    <property type="term" value="F:transmembrane receptor protein tyrosine kinase activity"/>
    <property type="evidence" value="ECO:0007669"/>
    <property type="project" value="TreeGrafter"/>
</dbReference>
<dbReference type="Proteomes" id="UP000663854">
    <property type="component" value="Unassembled WGS sequence"/>
</dbReference>
<dbReference type="CDD" id="cd00096">
    <property type="entry name" value="Ig"/>
    <property type="match status" value="1"/>
</dbReference>
<reference evidence="17" key="1">
    <citation type="submission" date="2021-02" db="EMBL/GenBank/DDBJ databases">
        <authorList>
            <person name="Nowell W R."/>
        </authorList>
    </citation>
    <scope>NUCLEOTIDE SEQUENCE</scope>
</reference>
<feature type="compositionally biased region" description="Polar residues" evidence="12">
    <location>
        <begin position="1374"/>
        <end position="1394"/>
    </location>
</feature>
<dbReference type="SMART" id="SM00408">
    <property type="entry name" value="IGc2"/>
    <property type="match status" value="1"/>
</dbReference>
<keyword evidence="9 11" id="KW-0547">Nucleotide-binding</keyword>
<keyword evidence="3 13" id="KW-1133">Transmembrane helix</keyword>
<evidence type="ECO:0000256" key="4">
    <source>
        <dbReference type="ARBA" id="ARBA00023136"/>
    </source>
</evidence>
<dbReference type="Gene3D" id="1.10.510.10">
    <property type="entry name" value="Transferase(Phosphotransferase) domain 1"/>
    <property type="match status" value="1"/>
</dbReference>
<keyword evidence="5" id="KW-1015">Disulfide bond</keyword>
<evidence type="ECO:0000256" key="7">
    <source>
        <dbReference type="ARBA" id="ARBA00023319"/>
    </source>
</evidence>
<feature type="transmembrane region" description="Helical" evidence="13">
    <location>
        <begin position="854"/>
        <end position="878"/>
    </location>
</feature>
<feature type="region of interest" description="Disordered" evidence="12">
    <location>
        <begin position="1431"/>
        <end position="1484"/>
    </location>
</feature>
<feature type="compositionally biased region" description="Polar residues" evidence="12">
    <location>
        <begin position="1437"/>
        <end position="1452"/>
    </location>
</feature>
<feature type="chain" id="PRO_5036222521" description="Receptor protein-tyrosine kinase" evidence="14">
    <location>
        <begin position="19"/>
        <end position="1484"/>
    </location>
</feature>
<dbReference type="InterPro" id="IPR011009">
    <property type="entry name" value="Kinase-like_dom_sf"/>
</dbReference>
<feature type="signal peptide" evidence="14">
    <location>
        <begin position="1"/>
        <end position="18"/>
    </location>
</feature>
<name>A0A813P6Y6_9BILA</name>
<dbReference type="Pfam" id="PF07679">
    <property type="entry name" value="I-set"/>
    <property type="match status" value="1"/>
</dbReference>
<keyword evidence="10" id="KW-0460">Magnesium</keyword>
<dbReference type="InterPro" id="IPR007110">
    <property type="entry name" value="Ig-like_dom"/>
</dbReference>
<dbReference type="InterPro" id="IPR000719">
    <property type="entry name" value="Prot_kinase_dom"/>
</dbReference>
<dbReference type="InterPro" id="IPR013098">
    <property type="entry name" value="Ig_I-set"/>
</dbReference>
<evidence type="ECO:0000256" key="13">
    <source>
        <dbReference type="SAM" id="Phobius"/>
    </source>
</evidence>
<feature type="active site" description="Proton acceptor" evidence="8">
    <location>
        <position position="1141"/>
    </location>
</feature>
<evidence type="ECO:0000256" key="10">
    <source>
        <dbReference type="PIRSR" id="PIRSR000615-3"/>
    </source>
</evidence>
<dbReference type="Gene3D" id="3.30.200.20">
    <property type="entry name" value="Phosphorylase Kinase, domain 1"/>
    <property type="match status" value="1"/>
</dbReference>
<dbReference type="SUPFAM" id="SSF48726">
    <property type="entry name" value="Immunoglobulin"/>
    <property type="match status" value="2"/>
</dbReference>
<keyword evidence="6" id="KW-0325">Glycoprotein</keyword>
<evidence type="ECO:0000313" key="18">
    <source>
        <dbReference type="EMBL" id="CAF1221506.1"/>
    </source>
</evidence>
<evidence type="ECO:0000313" key="20">
    <source>
        <dbReference type="Proteomes" id="UP000663870"/>
    </source>
</evidence>
<dbReference type="Pfam" id="PF07714">
    <property type="entry name" value="PK_Tyr_Ser-Thr"/>
    <property type="match status" value="1"/>
</dbReference>
<comment type="subcellular location">
    <subcellularLocation>
        <location evidence="1">Membrane</location>
        <topology evidence="1">Single-pass membrane protein</topology>
    </subcellularLocation>
</comment>
<keyword evidence="2 13" id="KW-0812">Transmembrane</keyword>
<dbReference type="EMBL" id="CAJNOH010000011">
    <property type="protein sequence ID" value="CAF0748331.1"/>
    <property type="molecule type" value="Genomic_DNA"/>
</dbReference>
<evidence type="ECO:0000256" key="1">
    <source>
        <dbReference type="ARBA" id="ARBA00004167"/>
    </source>
</evidence>
<keyword evidence="20" id="KW-1185">Reference proteome</keyword>
<evidence type="ECO:0000256" key="5">
    <source>
        <dbReference type="ARBA" id="ARBA00023157"/>
    </source>
</evidence>
<dbReference type="EMBL" id="CAJNOL010000860">
    <property type="protein sequence ID" value="CAF1221506.1"/>
    <property type="molecule type" value="Genomic_DNA"/>
</dbReference>
<feature type="region of interest" description="Disordered" evidence="12">
    <location>
        <begin position="1354"/>
        <end position="1394"/>
    </location>
</feature>
<dbReference type="InterPro" id="IPR003599">
    <property type="entry name" value="Ig_sub"/>
</dbReference>
<dbReference type="InterPro" id="IPR013783">
    <property type="entry name" value="Ig-like_fold"/>
</dbReference>
<comment type="caution">
    <text evidence="17">The sequence shown here is derived from an EMBL/GenBank/DDBJ whole genome shotgun (WGS) entry which is preliminary data.</text>
</comment>
<evidence type="ECO:0000256" key="8">
    <source>
        <dbReference type="PIRSR" id="PIRSR000615-1"/>
    </source>
</evidence>
<dbReference type="InterPro" id="IPR003598">
    <property type="entry name" value="Ig_sub2"/>
</dbReference>
<feature type="domain" description="Ig-like" evidence="16">
    <location>
        <begin position="747"/>
        <end position="841"/>
    </location>
</feature>
<dbReference type="PIRSF" id="PIRSF000615">
    <property type="entry name" value="TyrPK_CSF1-R"/>
    <property type="match status" value="1"/>
</dbReference>
<dbReference type="InterPro" id="IPR001245">
    <property type="entry name" value="Ser-Thr/Tyr_kinase_cat_dom"/>
</dbReference>
<dbReference type="GO" id="GO:0007169">
    <property type="term" value="P:cell surface receptor protein tyrosine kinase signaling pathway"/>
    <property type="evidence" value="ECO:0007669"/>
    <property type="project" value="TreeGrafter"/>
</dbReference>
<keyword evidence="7" id="KW-0393">Immunoglobulin domain</keyword>
<feature type="binding site" evidence="11">
    <location>
        <position position="970"/>
    </location>
    <ligand>
        <name>ATP</name>
        <dbReference type="ChEBI" id="CHEBI:30616"/>
    </ligand>
</feature>
<accession>A0A813P6Y6</accession>
<gene>
    <name evidence="18" type="ORF">JXQ802_LOCUS25464</name>
    <name evidence="17" type="ORF">PYM288_LOCUS1950</name>
</gene>
<dbReference type="PROSITE" id="PS50835">
    <property type="entry name" value="IG_LIKE"/>
    <property type="match status" value="2"/>
</dbReference>
<dbReference type="InterPro" id="IPR050122">
    <property type="entry name" value="RTK"/>
</dbReference>
<dbReference type="Gene3D" id="2.60.40.10">
    <property type="entry name" value="Immunoglobulins"/>
    <property type="match status" value="1"/>
</dbReference>
<dbReference type="SUPFAM" id="SSF56112">
    <property type="entry name" value="Protein kinase-like (PK-like)"/>
    <property type="match status" value="1"/>
</dbReference>
<keyword evidence="9 11" id="KW-0067">ATP-binding</keyword>
<evidence type="ECO:0000256" key="2">
    <source>
        <dbReference type="ARBA" id="ARBA00022692"/>
    </source>
</evidence>
<dbReference type="GO" id="GO:0005886">
    <property type="term" value="C:plasma membrane"/>
    <property type="evidence" value="ECO:0007669"/>
    <property type="project" value="TreeGrafter"/>
</dbReference>
<evidence type="ECO:0000313" key="17">
    <source>
        <dbReference type="EMBL" id="CAF0748331.1"/>
    </source>
</evidence>
<dbReference type="Proteomes" id="UP000663870">
    <property type="component" value="Unassembled WGS sequence"/>
</dbReference>
<keyword evidence="10" id="KW-0479">Metal-binding</keyword>
<dbReference type="InterPro" id="IPR017441">
    <property type="entry name" value="Protein_kinase_ATP_BS"/>
</dbReference>
<dbReference type="InterPro" id="IPR036179">
    <property type="entry name" value="Ig-like_dom_sf"/>
</dbReference>
<dbReference type="PROSITE" id="PS50011">
    <property type="entry name" value="PROTEIN_KINASE_DOM"/>
    <property type="match status" value="1"/>
</dbReference>
<evidence type="ECO:0000259" key="16">
    <source>
        <dbReference type="PROSITE" id="PS50835"/>
    </source>
</evidence>
<dbReference type="GO" id="GO:0005524">
    <property type="term" value="F:ATP binding"/>
    <property type="evidence" value="ECO:0007669"/>
    <property type="project" value="UniProtKB-UniRule"/>
</dbReference>
<evidence type="ECO:0000256" key="11">
    <source>
        <dbReference type="PROSITE-ProRule" id="PRU10141"/>
    </source>
</evidence>
<dbReference type="PANTHER" id="PTHR24416:SF611">
    <property type="entry name" value="TYROSINE-PROTEIN KINASE TRANSMEMBRANE RECEPTOR ROR"/>
    <property type="match status" value="1"/>
</dbReference>